<dbReference type="Pfam" id="PF01381">
    <property type="entry name" value="HTH_3"/>
    <property type="match status" value="1"/>
</dbReference>
<reference evidence="4" key="1">
    <citation type="journal article" date="2019" name="Int. J. Syst. Evol. Microbiol.">
        <title>The Global Catalogue of Microorganisms (GCM) 10K type strain sequencing project: providing services to taxonomists for standard genome sequencing and annotation.</title>
        <authorList>
            <consortium name="The Broad Institute Genomics Platform"/>
            <consortium name="The Broad Institute Genome Sequencing Center for Infectious Disease"/>
            <person name="Wu L."/>
            <person name="Ma J."/>
        </authorList>
    </citation>
    <scope>NUCLEOTIDE SEQUENCE [LARGE SCALE GENOMIC DNA]</scope>
    <source>
        <strain evidence="4">CGMCC 1.12286</strain>
    </source>
</reference>
<sequence length="73" mass="8228">MVRLGELAQRLKYYRKLRKMSVRALADKADVSVSYVYAIEAGARGSNITKLNQISDALDIALSELLGQDKRRE</sequence>
<keyword evidence="1" id="KW-0238">DNA-binding</keyword>
<dbReference type="PANTHER" id="PTHR46797">
    <property type="entry name" value="HTH-TYPE TRANSCRIPTIONAL REGULATOR"/>
    <property type="match status" value="1"/>
</dbReference>
<dbReference type="InterPro" id="IPR010982">
    <property type="entry name" value="Lambda_DNA-bd_dom_sf"/>
</dbReference>
<dbReference type="Proteomes" id="UP001597079">
    <property type="component" value="Unassembled WGS sequence"/>
</dbReference>
<protein>
    <submittedName>
        <fullName evidence="3">Helix-turn-helix domain-containing protein</fullName>
    </submittedName>
</protein>
<evidence type="ECO:0000256" key="1">
    <source>
        <dbReference type="ARBA" id="ARBA00023125"/>
    </source>
</evidence>
<accession>A0ABW4JL11</accession>
<organism evidence="3 4">
    <name type="scientific">Alicyclobacillus fodiniaquatilis</name>
    <dbReference type="NCBI Taxonomy" id="1661150"/>
    <lineage>
        <taxon>Bacteria</taxon>
        <taxon>Bacillati</taxon>
        <taxon>Bacillota</taxon>
        <taxon>Bacilli</taxon>
        <taxon>Bacillales</taxon>
        <taxon>Alicyclobacillaceae</taxon>
        <taxon>Alicyclobacillus</taxon>
    </lineage>
</organism>
<dbReference type="RefSeq" id="WP_377944606.1">
    <property type="nucleotide sequence ID" value="NZ_JBHUCX010000074.1"/>
</dbReference>
<dbReference type="PROSITE" id="PS50943">
    <property type="entry name" value="HTH_CROC1"/>
    <property type="match status" value="1"/>
</dbReference>
<proteinExistence type="predicted"/>
<dbReference type="PANTHER" id="PTHR46797:SF1">
    <property type="entry name" value="METHYLPHOSPHONATE SYNTHASE"/>
    <property type="match status" value="1"/>
</dbReference>
<dbReference type="SUPFAM" id="SSF47413">
    <property type="entry name" value="lambda repressor-like DNA-binding domains"/>
    <property type="match status" value="1"/>
</dbReference>
<evidence type="ECO:0000313" key="3">
    <source>
        <dbReference type="EMBL" id="MFD1676699.1"/>
    </source>
</evidence>
<dbReference type="InterPro" id="IPR050807">
    <property type="entry name" value="TransReg_Diox_bact_type"/>
</dbReference>
<dbReference type="InterPro" id="IPR001387">
    <property type="entry name" value="Cro/C1-type_HTH"/>
</dbReference>
<name>A0ABW4JL11_9BACL</name>
<feature type="domain" description="HTH cro/C1-type" evidence="2">
    <location>
        <begin position="11"/>
        <end position="65"/>
    </location>
</feature>
<keyword evidence="4" id="KW-1185">Reference proteome</keyword>
<dbReference type="Gene3D" id="1.10.260.40">
    <property type="entry name" value="lambda repressor-like DNA-binding domains"/>
    <property type="match status" value="1"/>
</dbReference>
<evidence type="ECO:0000313" key="4">
    <source>
        <dbReference type="Proteomes" id="UP001597079"/>
    </source>
</evidence>
<dbReference type="SMART" id="SM00530">
    <property type="entry name" value="HTH_XRE"/>
    <property type="match status" value="1"/>
</dbReference>
<comment type="caution">
    <text evidence="3">The sequence shown here is derived from an EMBL/GenBank/DDBJ whole genome shotgun (WGS) entry which is preliminary data.</text>
</comment>
<dbReference type="CDD" id="cd00093">
    <property type="entry name" value="HTH_XRE"/>
    <property type="match status" value="1"/>
</dbReference>
<evidence type="ECO:0000259" key="2">
    <source>
        <dbReference type="PROSITE" id="PS50943"/>
    </source>
</evidence>
<gene>
    <name evidence="3" type="ORF">ACFSB2_18660</name>
</gene>
<dbReference type="EMBL" id="JBHUCX010000074">
    <property type="protein sequence ID" value="MFD1676699.1"/>
    <property type="molecule type" value="Genomic_DNA"/>
</dbReference>